<evidence type="ECO:0000313" key="2">
    <source>
        <dbReference type="EMBL" id="TGG86350.1"/>
    </source>
</evidence>
<reference evidence="2 3" key="1">
    <citation type="submission" date="2018-10" db="EMBL/GenBank/DDBJ databases">
        <title>Isolation of pseudouridimycin from Streptomyces albus DSM 40763.</title>
        <authorList>
            <person name="Rosenqvist P."/>
            <person name="Metsae-Ketelae M."/>
            <person name="Virta P."/>
        </authorList>
    </citation>
    <scope>NUCLEOTIDE SEQUENCE [LARGE SCALE GENOMIC DNA]</scope>
    <source>
        <strain evidence="2 3">DSM 40763</strain>
    </source>
</reference>
<dbReference type="AlphaFoldDB" id="A0A6C1C9B1"/>
<name>A0A6C1C9B1_9ACTN</name>
<sequence>MLMAHPAVLRDLVEQYETLRVLHAQDGSPEVRQRMNDVAYTLCVSTGTRDVDAALVAARHRLPGARPEDDSLLTARNAPGQAPTEANAAPAAPAADHVRQAADAGTGTAGTDPAAPSASVA</sequence>
<evidence type="ECO:0000313" key="3">
    <source>
        <dbReference type="Proteomes" id="UP000298111"/>
    </source>
</evidence>
<dbReference type="Pfam" id="PF17196">
    <property type="entry name" value="DUF5133"/>
    <property type="match status" value="1"/>
</dbReference>
<organism evidence="2 3">
    <name type="scientific">Streptomyces albus</name>
    <dbReference type="NCBI Taxonomy" id="1888"/>
    <lineage>
        <taxon>Bacteria</taxon>
        <taxon>Bacillati</taxon>
        <taxon>Actinomycetota</taxon>
        <taxon>Actinomycetes</taxon>
        <taxon>Kitasatosporales</taxon>
        <taxon>Streptomycetaceae</taxon>
        <taxon>Streptomyces</taxon>
    </lineage>
</organism>
<proteinExistence type="predicted"/>
<dbReference type="InterPro" id="IPR033457">
    <property type="entry name" value="DUF5133"/>
</dbReference>
<comment type="caution">
    <text evidence="2">The sequence shown here is derived from an EMBL/GenBank/DDBJ whole genome shotgun (WGS) entry which is preliminary data.</text>
</comment>
<feature type="region of interest" description="Disordered" evidence="1">
    <location>
        <begin position="62"/>
        <end position="121"/>
    </location>
</feature>
<evidence type="ECO:0000256" key="1">
    <source>
        <dbReference type="SAM" id="MobiDB-lite"/>
    </source>
</evidence>
<accession>A0A6C1C9B1</accession>
<feature type="compositionally biased region" description="Low complexity" evidence="1">
    <location>
        <begin position="82"/>
        <end position="121"/>
    </location>
</feature>
<gene>
    <name evidence="2" type="ORF">D8771_08310</name>
</gene>
<dbReference type="EMBL" id="RCIY01000040">
    <property type="protein sequence ID" value="TGG86350.1"/>
    <property type="molecule type" value="Genomic_DNA"/>
</dbReference>
<protein>
    <submittedName>
        <fullName evidence="2">DUF5133 domain-containing protein</fullName>
    </submittedName>
</protein>
<dbReference type="Proteomes" id="UP000298111">
    <property type="component" value="Unassembled WGS sequence"/>
</dbReference>